<comment type="similarity">
    <text evidence="8">Belongs to the RING-type zinc finger family. ATL subfamily.</text>
</comment>
<organism evidence="12 13">
    <name type="scientific">Camelina sativa</name>
    <name type="common">False flax</name>
    <name type="synonym">Myagrum sativum</name>
    <dbReference type="NCBI Taxonomy" id="90675"/>
    <lineage>
        <taxon>Eukaryota</taxon>
        <taxon>Viridiplantae</taxon>
        <taxon>Streptophyta</taxon>
        <taxon>Embryophyta</taxon>
        <taxon>Tracheophyta</taxon>
        <taxon>Spermatophyta</taxon>
        <taxon>Magnoliopsida</taxon>
        <taxon>eudicotyledons</taxon>
        <taxon>Gunneridae</taxon>
        <taxon>Pentapetalae</taxon>
        <taxon>rosids</taxon>
        <taxon>malvids</taxon>
        <taxon>Brassicales</taxon>
        <taxon>Brassicaceae</taxon>
        <taxon>Camelineae</taxon>
        <taxon>Camelina</taxon>
    </lineage>
</organism>
<dbReference type="PROSITE" id="PS50089">
    <property type="entry name" value="ZF_RING_2"/>
    <property type="match status" value="1"/>
</dbReference>
<dbReference type="EC" id="2.3.2.27" evidence="3"/>
<accession>A0ABM0T709</accession>
<evidence type="ECO:0000256" key="2">
    <source>
        <dbReference type="ARBA" id="ARBA00004906"/>
    </source>
</evidence>
<evidence type="ECO:0000256" key="3">
    <source>
        <dbReference type="ARBA" id="ARBA00012483"/>
    </source>
</evidence>
<dbReference type="GeneID" id="104707225"/>
<evidence type="ECO:0000256" key="8">
    <source>
        <dbReference type="ARBA" id="ARBA00024209"/>
    </source>
</evidence>
<dbReference type="SUPFAM" id="SSF57850">
    <property type="entry name" value="RING/U-box"/>
    <property type="match status" value="1"/>
</dbReference>
<keyword evidence="10" id="KW-0472">Membrane</keyword>
<evidence type="ECO:0000313" key="12">
    <source>
        <dbReference type="Proteomes" id="UP000694864"/>
    </source>
</evidence>
<evidence type="ECO:0000256" key="5">
    <source>
        <dbReference type="ARBA" id="ARBA00022771"/>
    </source>
</evidence>
<keyword evidence="10" id="KW-1133">Transmembrane helix</keyword>
<dbReference type="InterPro" id="IPR001841">
    <property type="entry name" value="Znf_RING"/>
</dbReference>
<reference evidence="12" key="1">
    <citation type="journal article" date="2014" name="Nat. Commun.">
        <title>The emerging biofuel crop Camelina sativa retains a highly undifferentiated hexaploid genome structure.</title>
        <authorList>
            <person name="Kagale S."/>
            <person name="Koh C."/>
            <person name="Nixon J."/>
            <person name="Bollina V."/>
            <person name="Clarke W.E."/>
            <person name="Tuteja R."/>
            <person name="Spillane C."/>
            <person name="Robinson S.J."/>
            <person name="Links M.G."/>
            <person name="Clarke C."/>
            <person name="Higgins E.E."/>
            <person name="Huebert T."/>
            <person name="Sharpe A.G."/>
            <person name="Parkin I.A."/>
        </authorList>
    </citation>
    <scope>NUCLEOTIDE SEQUENCE [LARGE SCALE GENOMIC DNA]</scope>
    <source>
        <strain evidence="12">cv. DH55</strain>
    </source>
</reference>
<keyword evidence="7" id="KW-0862">Zinc</keyword>
<dbReference type="InterPro" id="IPR053238">
    <property type="entry name" value="RING-H2_zinc_finger"/>
</dbReference>
<comment type="catalytic activity">
    <reaction evidence="1">
        <text>S-ubiquitinyl-[E2 ubiquitin-conjugating enzyme]-L-cysteine + [acceptor protein]-L-lysine = [E2 ubiquitin-conjugating enzyme]-L-cysteine + N(6)-ubiquitinyl-[acceptor protein]-L-lysine.</text>
        <dbReference type="EC" id="2.3.2.27"/>
    </reaction>
</comment>
<keyword evidence="6" id="KW-0833">Ubl conjugation pathway</keyword>
<gene>
    <name evidence="13" type="primary">LOC104707225</name>
</gene>
<evidence type="ECO:0000313" key="13">
    <source>
        <dbReference type="RefSeq" id="XP_010421833.1"/>
    </source>
</evidence>
<dbReference type="Proteomes" id="UP000694864">
    <property type="component" value="Chromosome 8"/>
</dbReference>
<dbReference type="PANTHER" id="PTHR14155:SF610">
    <property type="entry name" value="OS01G0755700 PROTEIN"/>
    <property type="match status" value="1"/>
</dbReference>
<dbReference type="SMART" id="SM00184">
    <property type="entry name" value="RING"/>
    <property type="match status" value="1"/>
</dbReference>
<feature type="transmembrane region" description="Helical" evidence="10">
    <location>
        <begin position="46"/>
        <end position="70"/>
    </location>
</feature>
<evidence type="ECO:0000256" key="1">
    <source>
        <dbReference type="ARBA" id="ARBA00000900"/>
    </source>
</evidence>
<keyword evidence="5 9" id="KW-0863">Zinc-finger</keyword>
<dbReference type="Pfam" id="PF13639">
    <property type="entry name" value="zf-RING_2"/>
    <property type="match status" value="1"/>
</dbReference>
<protein>
    <recommendedName>
        <fullName evidence="3">RING-type E3 ubiquitin transferase</fullName>
        <ecNumber evidence="3">2.3.2.27</ecNumber>
    </recommendedName>
</protein>
<sequence>MTIIHQIIACTLLQIFFFPCFPCQQDWESTYGNKKNNISTLATVGIIFLGMFVSILIFCCSFFGLFAYYYHRLIAEEGHEVLHNGTTTGVEKEIIESFPSFLYSEVKRLKLGKGGVECAICLKEFEDEETLRWMPPCSHTFHSNCIDVWLSSQTTCPVCRANLCMKPAESFPYLSMDLESGNGLRGVVESPEEISLTDSSVTWNNIANDRTTRSKSTGSFSSSGMAHEILYPRSHSTGHSSVQLGKDLNRFTLQLPEEVQRQLFSLNLITRSHMALPQAMSSRQGYRSGCVVSERNGFSQGKQTLRQALSKSLSFSFQADHVPSTIGRDDLLLETSQVKDKDLGEQSFQRLILEKV</sequence>
<keyword evidence="12" id="KW-1185">Reference proteome</keyword>
<dbReference type="RefSeq" id="XP_010421833.1">
    <property type="nucleotide sequence ID" value="XM_010423531.1"/>
</dbReference>
<evidence type="ECO:0000259" key="11">
    <source>
        <dbReference type="PROSITE" id="PS50089"/>
    </source>
</evidence>
<feature type="domain" description="RING-type" evidence="11">
    <location>
        <begin position="118"/>
        <end position="160"/>
    </location>
</feature>
<keyword evidence="4" id="KW-0479">Metal-binding</keyword>
<evidence type="ECO:0000256" key="6">
    <source>
        <dbReference type="ARBA" id="ARBA00022786"/>
    </source>
</evidence>
<keyword evidence="10" id="KW-0812">Transmembrane</keyword>
<evidence type="ECO:0000256" key="10">
    <source>
        <dbReference type="SAM" id="Phobius"/>
    </source>
</evidence>
<name>A0ABM0T709_CAMSA</name>
<dbReference type="InterPro" id="IPR013083">
    <property type="entry name" value="Znf_RING/FYVE/PHD"/>
</dbReference>
<dbReference type="CDD" id="cd16461">
    <property type="entry name" value="RING-H2_EL5-like"/>
    <property type="match status" value="1"/>
</dbReference>
<proteinExistence type="inferred from homology"/>
<dbReference type="PANTHER" id="PTHR14155">
    <property type="entry name" value="RING FINGER DOMAIN-CONTAINING"/>
    <property type="match status" value="1"/>
</dbReference>
<evidence type="ECO:0000256" key="7">
    <source>
        <dbReference type="ARBA" id="ARBA00022833"/>
    </source>
</evidence>
<comment type="pathway">
    <text evidence="2">Protein modification; protein ubiquitination.</text>
</comment>
<evidence type="ECO:0000256" key="4">
    <source>
        <dbReference type="ARBA" id="ARBA00022723"/>
    </source>
</evidence>
<dbReference type="Gene3D" id="3.30.40.10">
    <property type="entry name" value="Zinc/RING finger domain, C3HC4 (zinc finger)"/>
    <property type="match status" value="1"/>
</dbReference>
<evidence type="ECO:0000256" key="9">
    <source>
        <dbReference type="PROSITE-ProRule" id="PRU00175"/>
    </source>
</evidence>
<reference evidence="13" key="2">
    <citation type="submission" date="2025-08" db="UniProtKB">
        <authorList>
            <consortium name="RefSeq"/>
        </authorList>
    </citation>
    <scope>IDENTIFICATION</scope>
    <source>
        <tissue evidence="13">Leaf</tissue>
    </source>
</reference>